<feature type="compositionally biased region" description="Low complexity" evidence="1">
    <location>
        <begin position="418"/>
        <end position="437"/>
    </location>
</feature>
<feature type="compositionally biased region" description="Basic and acidic residues" evidence="1">
    <location>
        <begin position="228"/>
        <end position="261"/>
    </location>
</feature>
<dbReference type="EMBL" id="SWKU01000001">
    <property type="protein sequence ID" value="KAF3010736.1"/>
    <property type="molecule type" value="Genomic_DNA"/>
</dbReference>
<feature type="compositionally biased region" description="Polar residues" evidence="1">
    <location>
        <begin position="210"/>
        <end position="223"/>
    </location>
</feature>
<evidence type="ECO:0000313" key="4">
    <source>
        <dbReference type="Proteomes" id="UP000801428"/>
    </source>
</evidence>
<evidence type="ECO:0000256" key="2">
    <source>
        <dbReference type="SAM" id="Phobius"/>
    </source>
</evidence>
<sequence length="526" mass="57358">MAPRPELNADVQAQAASTLAARAVEVAKTLAKRNDGYKNLASAGSRPATDLTGPGFQVLFALIGVGMTVMCLWFFFWAKNGGFKWRQDDWEDYKSTVLRRKGPDGKTLSNASKSTRLGGGSVVHGGSYGAPTSIGYTDETGTNADMSEIRDAEEGKHHGLRGGDGRRHKKKHRRDYENDYNDPDLDGYRHEKSARVGGLNRQADGMYTDYTPTEPSDLGSNVSGKPLVKKDKRDPKKEAKEKERRARERMKNAKAAEKEAQKAAAAEAKARKEADKAAAKREKANQKQAKKTRSEAGSEMPEMVETRTEYTGAYTEYTAPSEYDQSEVRDFAVPPLKPRSPVKSSTPAKAPSNARRAPPSAAYSFTTGDDDANTVYTGAYTEASDSRTAAESSYYSDYRPRAERSQARPSQSRDRRSQSQSRPRPAGSRSRPSSQSPQKRHRTSQQPAAPASDIFTTANGGTQGHMSYPCYIPGLSVAGTVVPGESVSQVGAPGNNRRSRERGSRDVMAGYRRGGGRRDSLSDSDS</sequence>
<name>A0A9P4TPM8_CURKU</name>
<feature type="compositionally biased region" description="Low complexity" evidence="1">
    <location>
        <begin position="347"/>
        <end position="362"/>
    </location>
</feature>
<keyword evidence="4" id="KW-1185">Reference proteome</keyword>
<proteinExistence type="predicted"/>
<protein>
    <submittedName>
        <fullName evidence="3">Uncharacterized protein</fullName>
    </submittedName>
</protein>
<feature type="compositionally biased region" description="Basic and acidic residues" evidence="1">
    <location>
        <begin position="398"/>
        <end position="417"/>
    </location>
</feature>
<feature type="compositionally biased region" description="Basic and acidic residues" evidence="1">
    <location>
        <begin position="151"/>
        <end position="165"/>
    </location>
</feature>
<dbReference type="AlphaFoldDB" id="A0A9P4TPM8"/>
<dbReference type="Proteomes" id="UP000801428">
    <property type="component" value="Unassembled WGS sequence"/>
</dbReference>
<feature type="region of interest" description="Disordered" evidence="1">
    <location>
        <begin position="151"/>
        <end position="305"/>
    </location>
</feature>
<feature type="compositionally biased region" description="Polar residues" evidence="1">
    <location>
        <begin position="386"/>
        <end position="395"/>
    </location>
</feature>
<comment type="caution">
    <text evidence="3">The sequence shown here is derived from an EMBL/GenBank/DDBJ whole genome shotgun (WGS) entry which is preliminary data.</text>
</comment>
<accession>A0A9P4TPM8</accession>
<evidence type="ECO:0000256" key="1">
    <source>
        <dbReference type="SAM" id="MobiDB-lite"/>
    </source>
</evidence>
<keyword evidence="2" id="KW-0472">Membrane</keyword>
<gene>
    <name evidence="3" type="ORF">E8E13_006942</name>
</gene>
<dbReference type="OrthoDB" id="5393404at2759"/>
<evidence type="ECO:0000313" key="3">
    <source>
        <dbReference type="EMBL" id="KAF3010736.1"/>
    </source>
</evidence>
<feature type="transmembrane region" description="Helical" evidence="2">
    <location>
        <begin position="56"/>
        <end position="77"/>
    </location>
</feature>
<feature type="region of interest" description="Disordered" evidence="1">
    <location>
        <begin position="317"/>
        <end position="526"/>
    </location>
</feature>
<feature type="region of interest" description="Disordered" evidence="1">
    <location>
        <begin position="102"/>
        <end position="124"/>
    </location>
</feature>
<reference evidence="3" key="1">
    <citation type="submission" date="2019-04" db="EMBL/GenBank/DDBJ databases">
        <title>Sequencing of skin fungus with MAO and IRED activity.</title>
        <authorList>
            <person name="Marsaioli A.J."/>
            <person name="Bonatto J.M.C."/>
            <person name="Reis Junior O."/>
        </authorList>
    </citation>
    <scope>NUCLEOTIDE SEQUENCE</scope>
    <source>
        <strain evidence="3">30M1</strain>
    </source>
</reference>
<feature type="compositionally biased region" description="Basic and acidic residues" evidence="1">
    <location>
        <begin position="516"/>
        <end position="526"/>
    </location>
</feature>
<keyword evidence="2" id="KW-0812">Transmembrane</keyword>
<organism evidence="3 4">
    <name type="scientific">Curvularia kusanoi</name>
    <name type="common">Cochliobolus kusanoi</name>
    <dbReference type="NCBI Taxonomy" id="90978"/>
    <lineage>
        <taxon>Eukaryota</taxon>
        <taxon>Fungi</taxon>
        <taxon>Dikarya</taxon>
        <taxon>Ascomycota</taxon>
        <taxon>Pezizomycotina</taxon>
        <taxon>Dothideomycetes</taxon>
        <taxon>Pleosporomycetidae</taxon>
        <taxon>Pleosporales</taxon>
        <taxon>Pleosporineae</taxon>
        <taxon>Pleosporaceae</taxon>
        <taxon>Curvularia</taxon>
    </lineage>
</organism>
<keyword evidence="2" id="KW-1133">Transmembrane helix</keyword>
<feature type="compositionally biased region" description="Basic and acidic residues" evidence="1">
    <location>
        <begin position="268"/>
        <end position="285"/>
    </location>
</feature>